<dbReference type="EMBL" id="FOXX01000004">
    <property type="protein sequence ID" value="SFQ56485.1"/>
    <property type="molecule type" value="Genomic_DNA"/>
</dbReference>
<dbReference type="PANTHER" id="PTHR34582">
    <property type="entry name" value="UPF0702 TRANSMEMBRANE PROTEIN YCAP"/>
    <property type="match status" value="1"/>
</dbReference>
<dbReference type="Proteomes" id="UP000182762">
    <property type="component" value="Unassembled WGS sequence"/>
</dbReference>
<feature type="domain" description="YetF-like N-terminal transmembrane" evidence="9">
    <location>
        <begin position="16"/>
        <end position="86"/>
    </location>
</feature>
<keyword evidence="6 7" id="KW-0472">Membrane</keyword>
<evidence type="ECO:0000259" key="9">
    <source>
        <dbReference type="Pfam" id="PF20730"/>
    </source>
</evidence>
<evidence type="ECO:0000313" key="11">
    <source>
        <dbReference type="Proteomes" id="UP000182762"/>
    </source>
</evidence>
<organism evidence="10 11">
    <name type="scientific">Priestia endophytica DSM 13796</name>
    <dbReference type="NCBI Taxonomy" id="1121089"/>
    <lineage>
        <taxon>Bacteria</taxon>
        <taxon>Bacillati</taxon>
        <taxon>Bacillota</taxon>
        <taxon>Bacilli</taxon>
        <taxon>Bacillales</taxon>
        <taxon>Bacillaceae</taxon>
        <taxon>Priestia</taxon>
    </lineage>
</organism>
<dbReference type="InterPro" id="IPR048454">
    <property type="entry name" value="YetF_N"/>
</dbReference>
<name>A0A1I5ZJ64_9BACI</name>
<evidence type="ECO:0000313" key="10">
    <source>
        <dbReference type="EMBL" id="SFQ56485.1"/>
    </source>
</evidence>
<gene>
    <name evidence="10" type="ORF">SAMN02745910_02123</name>
</gene>
<feature type="domain" description="YetF C-terminal" evidence="8">
    <location>
        <begin position="92"/>
        <end position="224"/>
    </location>
</feature>
<evidence type="ECO:0000259" key="8">
    <source>
        <dbReference type="Pfam" id="PF04239"/>
    </source>
</evidence>
<keyword evidence="4 7" id="KW-0812">Transmembrane</keyword>
<evidence type="ECO:0000256" key="3">
    <source>
        <dbReference type="ARBA" id="ARBA00022475"/>
    </source>
</evidence>
<sequence length="236" mass="27262">MDMDFFQSQESLTEIQWTLRAIISFFFLLFVAKIMGQRSISQLRLLDFIMALSIGNIIAHPLSDQHLGMKGSMITIGVLVILYLIFIFSSLKWSKFTKFVDPSPFPLIKNGEIIYKGLTKARIPLEILLSELRKEQIQDIQKVALALWESDGTISFVLDPKYQALTPKDMKLMTKPFSFPITIIKDGKIDFEELKQTGKDKDWLKDKIRMVHNVEIKNILLATIDNNDKINIFLYK</sequence>
<keyword evidence="5 7" id="KW-1133">Transmembrane helix</keyword>
<dbReference type="Pfam" id="PF20730">
    <property type="entry name" value="YetF_N"/>
    <property type="match status" value="1"/>
</dbReference>
<dbReference type="InterPro" id="IPR023090">
    <property type="entry name" value="UPF0702_alpha/beta_dom_sf"/>
</dbReference>
<feature type="transmembrane region" description="Helical" evidence="7">
    <location>
        <begin position="69"/>
        <end position="88"/>
    </location>
</feature>
<evidence type="ECO:0000256" key="4">
    <source>
        <dbReference type="ARBA" id="ARBA00022692"/>
    </source>
</evidence>
<feature type="transmembrane region" description="Helical" evidence="7">
    <location>
        <begin position="15"/>
        <end position="32"/>
    </location>
</feature>
<evidence type="ECO:0000256" key="7">
    <source>
        <dbReference type="SAM" id="Phobius"/>
    </source>
</evidence>
<keyword evidence="11" id="KW-1185">Reference proteome</keyword>
<comment type="subcellular location">
    <subcellularLocation>
        <location evidence="1">Cell membrane</location>
        <topology evidence="1">Multi-pass membrane protein</topology>
    </subcellularLocation>
</comment>
<evidence type="ECO:0000256" key="6">
    <source>
        <dbReference type="ARBA" id="ARBA00023136"/>
    </source>
</evidence>
<dbReference type="PANTHER" id="PTHR34582:SF5">
    <property type="entry name" value="UPF0702 TRANSMEMBRANE PROTEIN YETF"/>
    <property type="match status" value="1"/>
</dbReference>
<proteinExistence type="inferred from homology"/>
<comment type="caution">
    <text evidence="10">The sequence shown here is derived from an EMBL/GenBank/DDBJ whole genome shotgun (WGS) entry which is preliminary data.</text>
</comment>
<dbReference type="Pfam" id="PF04239">
    <property type="entry name" value="DUF421"/>
    <property type="match status" value="1"/>
</dbReference>
<keyword evidence="3" id="KW-1003">Cell membrane</keyword>
<dbReference type="Gene3D" id="3.30.240.20">
    <property type="entry name" value="bsu07140 like domains"/>
    <property type="match status" value="2"/>
</dbReference>
<accession>A0A1I5ZJ64</accession>
<feature type="transmembrane region" description="Helical" evidence="7">
    <location>
        <begin position="44"/>
        <end position="63"/>
    </location>
</feature>
<evidence type="ECO:0000256" key="2">
    <source>
        <dbReference type="ARBA" id="ARBA00006448"/>
    </source>
</evidence>
<dbReference type="InterPro" id="IPR007353">
    <property type="entry name" value="DUF421"/>
</dbReference>
<comment type="similarity">
    <text evidence="2">Belongs to the UPF0702 family.</text>
</comment>
<evidence type="ECO:0000256" key="5">
    <source>
        <dbReference type="ARBA" id="ARBA00022989"/>
    </source>
</evidence>
<evidence type="ECO:0000256" key="1">
    <source>
        <dbReference type="ARBA" id="ARBA00004651"/>
    </source>
</evidence>
<reference evidence="10 11" key="1">
    <citation type="submission" date="2016-10" db="EMBL/GenBank/DDBJ databases">
        <authorList>
            <person name="Varghese N."/>
            <person name="Submissions S."/>
        </authorList>
    </citation>
    <scope>NUCLEOTIDE SEQUENCE [LARGE SCALE GENOMIC DNA]</scope>
    <source>
        <strain evidence="10 11">DSM 13796</strain>
    </source>
</reference>
<protein>
    <submittedName>
        <fullName evidence="10">Uncharacterized membrane protein YcaP, DUF421 family</fullName>
    </submittedName>
</protein>